<sequence length="113" mass="12565">MPPPVWRFWPTVTEECLCESYQSPEPLFFAAWCSKGPPGRQYYAQTKDQIKVALIQTDGACLDNGGWNPHAGAGFVYGPQSQSDPGCVEIPLDSEDATSDRAELVMRTRRDEP</sequence>
<dbReference type="OrthoDB" id="407198at2759"/>
<name>A0A409X4N6_9AGAR</name>
<dbReference type="InterPro" id="IPR036397">
    <property type="entry name" value="RNaseH_sf"/>
</dbReference>
<dbReference type="InParanoid" id="A0A409X4N6"/>
<dbReference type="AlphaFoldDB" id="A0A409X4N6"/>
<feature type="region of interest" description="Disordered" evidence="1">
    <location>
        <begin position="90"/>
        <end position="113"/>
    </location>
</feature>
<dbReference type="Gene3D" id="3.30.420.10">
    <property type="entry name" value="Ribonuclease H-like superfamily/Ribonuclease H"/>
    <property type="match status" value="1"/>
</dbReference>
<evidence type="ECO:0000313" key="2">
    <source>
        <dbReference type="EMBL" id="PPQ85687.1"/>
    </source>
</evidence>
<reference evidence="2 3" key="1">
    <citation type="journal article" date="2018" name="Evol. Lett.">
        <title>Horizontal gene cluster transfer increased hallucinogenic mushroom diversity.</title>
        <authorList>
            <person name="Reynolds H.T."/>
            <person name="Vijayakumar V."/>
            <person name="Gluck-Thaler E."/>
            <person name="Korotkin H.B."/>
            <person name="Matheny P.B."/>
            <person name="Slot J.C."/>
        </authorList>
    </citation>
    <scope>NUCLEOTIDE SEQUENCE [LARGE SCALE GENOMIC DNA]</scope>
    <source>
        <strain evidence="2 3">SRW20</strain>
    </source>
</reference>
<dbReference type="GO" id="GO:0003676">
    <property type="term" value="F:nucleic acid binding"/>
    <property type="evidence" value="ECO:0007669"/>
    <property type="project" value="InterPro"/>
</dbReference>
<evidence type="ECO:0000313" key="3">
    <source>
        <dbReference type="Proteomes" id="UP000284706"/>
    </source>
</evidence>
<comment type="caution">
    <text evidence="2">The sequence shown here is derived from an EMBL/GenBank/DDBJ whole genome shotgun (WGS) entry which is preliminary data.</text>
</comment>
<accession>A0A409X4N6</accession>
<keyword evidence="3" id="KW-1185">Reference proteome</keyword>
<protein>
    <recommendedName>
        <fullName evidence="4">RNase H type-1 domain-containing protein</fullName>
    </recommendedName>
</protein>
<organism evidence="2 3">
    <name type="scientific">Gymnopilus dilepis</name>
    <dbReference type="NCBI Taxonomy" id="231916"/>
    <lineage>
        <taxon>Eukaryota</taxon>
        <taxon>Fungi</taxon>
        <taxon>Dikarya</taxon>
        <taxon>Basidiomycota</taxon>
        <taxon>Agaricomycotina</taxon>
        <taxon>Agaricomycetes</taxon>
        <taxon>Agaricomycetidae</taxon>
        <taxon>Agaricales</taxon>
        <taxon>Agaricineae</taxon>
        <taxon>Hymenogastraceae</taxon>
        <taxon>Gymnopilus</taxon>
    </lineage>
</organism>
<feature type="compositionally biased region" description="Basic and acidic residues" evidence="1">
    <location>
        <begin position="98"/>
        <end position="113"/>
    </location>
</feature>
<dbReference type="Proteomes" id="UP000284706">
    <property type="component" value="Unassembled WGS sequence"/>
</dbReference>
<gene>
    <name evidence="2" type="ORF">CVT26_011332</name>
</gene>
<dbReference type="EMBL" id="NHYE01004243">
    <property type="protein sequence ID" value="PPQ85687.1"/>
    <property type="molecule type" value="Genomic_DNA"/>
</dbReference>
<evidence type="ECO:0008006" key="4">
    <source>
        <dbReference type="Google" id="ProtNLM"/>
    </source>
</evidence>
<evidence type="ECO:0000256" key="1">
    <source>
        <dbReference type="SAM" id="MobiDB-lite"/>
    </source>
</evidence>
<feature type="non-terminal residue" evidence="2">
    <location>
        <position position="113"/>
    </location>
</feature>
<proteinExistence type="predicted"/>